<accession>A0A151INY6</accession>
<organism evidence="4 5">
    <name type="scientific">Cyphomyrmex costatus</name>
    <dbReference type="NCBI Taxonomy" id="456900"/>
    <lineage>
        <taxon>Eukaryota</taxon>
        <taxon>Metazoa</taxon>
        <taxon>Ecdysozoa</taxon>
        <taxon>Arthropoda</taxon>
        <taxon>Hexapoda</taxon>
        <taxon>Insecta</taxon>
        <taxon>Pterygota</taxon>
        <taxon>Neoptera</taxon>
        <taxon>Endopterygota</taxon>
        <taxon>Hymenoptera</taxon>
        <taxon>Apocrita</taxon>
        <taxon>Aculeata</taxon>
        <taxon>Formicoidea</taxon>
        <taxon>Formicidae</taxon>
        <taxon>Myrmicinae</taxon>
        <taxon>Cyphomyrmex</taxon>
    </lineage>
</organism>
<keyword evidence="3" id="KW-1133">Transmembrane helix</keyword>
<dbReference type="STRING" id="456900.A0A151INY6"/>
<keyword evidence="1" id="KW-0813">Transport</keyword>
<dbReference type="PANTHER" id="PTHR19229">
    <property type="entry name" value="ATP-BINDING CASSETTE TRANSPORTER SUBFAMILY A ABCA"/>
    <property type="match status" value="1"/>
</dbReference>
<keyword evidence="4" id="KW-0547">Nucleotide-binding</keyword>
<feature type="transmembrane region" description="Helical" evidence="3">
    <location>
        <begin position="373"/>
        <end position="392"/>
    </location>
</feature>
<dbReference type="GO" id="GO:0005319">
    <property type="term" value="F:lipid transporter activity"/>
    <property type="evidence" value="ECO:0007669"/>
    <property type="project" value="TreeGrafter"/>
</dbReference>
<dbReference type="InterPro" id="IPR027417">
    <property type="entry name" value="P-loop_NTPase"/>
</dbReference>
<feature type="transmembrane region" description="Helical" evidence="3">
    <location>
        <begin position="445"/>
        <end position="466"/>
    </location>
</feature>
<keyword evidence="4" id="KW-0067">ATP-binding</keyword>
<gene>
    <name evidence="4" type="ORF">ALC62_01850</name>
</gene>
<dbReference type="SUPFAM" id="SSF52540">
    <property type="entry name" value="P-loop containing nucleoside triphosphate hydrolases"/>
    <property type="match status" value="1"/>
</dbReference>
<name>A0A151INY6_9HYME</name>
<feature type="transmembrane region" description="Helical" evidence="3">
    <location>
        <begin position="305"/>
        <end position="326"/>
    </location>
</feature>
<feature type="transmembrane region" description="Helical" evidence="3">
    <location>
        <begin position="36"/>
        <end position="56"/>
    </location>
</feature>
<dbReference type="AlphaFoldDB" id="A0A151INY6"/>
<protein>
    <submittedName>
        <fullName evidence="4">ATP-binding cassette sub-family A member 3</fullName>
    </submittedName>
</protein>
<dbReference type="Gene3D" id="3.40.50.300">
    <property type="entry name" value="P-loop containing nucleotide triphosphate hydrolases"/>
    <property type="match status" value="1"/>
</dbReference>
<dbReference type="GO" id="GO:0016020">
    <property type="term" value="C:membrane"/>
    <property type="evidence" value="ECO:0007669"/>
    <property type="project" value="InterPro"/>
</dbReference>
<keyword evidence="2" id="KW-0677">Repeat</keyword>
<dbReference type="EMBL" id="KQ976899">
    <property type="protein sequence ID" value="KYN07184.1"/>
    <property type="molecule type" value="Genomic_DNA"/>
</dbReference>
<feature type="transmembrane region" description="Helical" evidence="3">
    <location>
        <begin position="233"/>
        <end position="254"/>
    </location>
</feature>
<dbReference type="InterPro" id="IPR026082">
    <property type="entry name" value="ABCA"/>
</dbReference>
<dbReference type="GO" id="GO:0005524">
    <property type="term" value="F:ATP binding"/>
    <property type="evidence" value="ECO:0007669"/>
    <property type="project" value="UniProtKB-KW"/>
</dbReference>
<evidence type="ECO:0000256" key="3">
    <source>
        <dbReference type="SAM" id="Phobius"/>
    </source>
</evidence>
<dbReference type="GO" id="GO:0140359">
    <property type="term" value="F:ABC-type transporter activity"/>
    <property type="evidence" value="ECO:0007669"/>
    <property type="project" value="InterPro"/>
</dbReference>
<proteinExistence type="predicted"/>
<feature type="transmembrane region" description="Helical" evidence="3">
    <location>
        <begin position="275"/>
        <end position="299"/>
    </location>
</feature>
<evidence type="ECO:0000313" key="5">
    <source>
        <dbReference type="Proteomes" id="UP000078542"/>
    </source>
</evidence>
<evidence type="ECO:0000313" key="4">
    <source>
        <dbReference type="EMBL" id="KYN07184.1"/>
    </source>
</evidence>
<keyword evidence="3" id="KW-0472">Membrane</keyword>
<feature type="transmembrane region" description="Helical" evidence="3">
    <location>
        <begin position="338"/>
        <end position="361"/>
    </location>
</feature>
<evidence type="ECO:0000256" key="1">
    <source>
        <dbReference type="ARBA" id="ARBA00022448"/>
    </source>
</evidence>
<keyword evidence="3" id="KW-0812">Transmembrane</keyword>
<keyword evidence="5" id="KW-1185">Reference proteome</keyword>
<reference evidence="4 5" key="1">
    <citation type="submission" date="2016-03" db="EMBL/GenBank/DDBJ databases">
        <title>Cyphomyrmex costatus WGS genome.</title>
        <authorList>
            <person name="Nygaard S."/>
            <person name="Hu H."/>
            <person name="Boomsma J."/>
            <person name="Zhang G."/>
        </authorList>
    </citation>
    <scope>NUCLEOTIDE SEQUENCE [LARGE SCALE GENOMIC DNA]</scope>
    <source>
        <strain evidence="4">MS0001</strain>
        <tissue evidence="4">Whole body</tissue>
    </source>
</reference>
<sequence length="690" mass="80841">MQRMREILRHPKLRRFKTRWQIFMWKAVLMRLHSPITTALEIIIAIVFSLQIRLIFEPHALHSQNLDQYSRNDIIAKLPNDVQCWYAPKNSFVDELMLKATKMLHTNIQAADSEIDLVHSRYAKNDTSKVLWAIFEIDKLATGKPKVLEYKIRSSEIGENRMIMMHEEEPAYKDPYILSGFMALQIAIEKSFVEMWTNPTLPNIADNLTIGRFPFYKVNFLILPYVIRPNISVIYYVMVIAFLMLPAATLKKALHDKETGFRGLMRLTNISFTMLYIGWFNYFMIVLLPVTIVCTILLFPVFSAANALVIAIFIMMYNILSMFFMFTISTFFDHPTKALLTSVLFWLFLTHLTIVLDQFLIRKSMLWKICSLILPHSGLLYGIVAFTTYTNFGDYKSENLRDIWQQVKPRNYIGPTSYLWSRWLSELITLRDAHNIIHVAEKISVSLILFVWILHIIFWYLLAVYLDNVNPGKFGSAKPWYYLFKKSVYDDDDLIIRGSTNWSAVEHTPSYIKPSIRVRCVRKDFGRIGERITAINDVTIDFYNQEFSVILGHNGSGKRMYKPTHGHVYLENESSIYPIGYCPQENILVNYLTMIQHLYIFGMNWMNEFKRGRTSTCDAPRSGRSIEAVMQEIINKVHIVLTDRRVKVRELVEAYFEELDKSYYSNGLKKLENHWIKCIELKGDYVEKEK</sequence>
<evidence type="ECO:0000256" key="2">
    <source>
        <dbReference type="ARBA" id="ARBA00022737"/>
    </source>
</evidence>
<dbReference type="PANTHER" id="PTHR19229:SF36">
    <property type="entry name" value="ATP-BINDING CASSETTE SUB-FAMILY A MEMBER 2"/>
    <property type="match status" value="1"/>
</dbReference>
<dbReference type="Proteomes" id="UP000078542">
    <property type="component" value="Unassembled WGS sequence"/>
</dbReference>